<keyword evidence="2" id="KW-1185">Reference proteome</keyword>
<keyword evidence="1" id="KW-0808">Transferase</keyword>
<reference evidence="1 2" key="1">
    <citation type="submission" date="2020-08" db="EMBL/GenBank/DDBJ databases">
        <title>Sequencing the genomes of 1000 actinobacteria strains.</title>
        <authorList>
            <person name="Klenk H.-P."/>
        </authorList>
    </citation>
    <scope>NUCLEOTIDE SEQUENCE [LARGE SCALE GENOMIC DNA]</scope>
    <source>
        <strain evidence="1 2">DSM 22826</strain>
    </source>
</reference>
<evidence type="ECO:0000313" key="1">
    <source>
        <dbReference type="EMBL" id="MBB2997304.1"/>
    </source>
</evidence>
<gene>
    <name evidence="1" type="ORF">E9229_003551</name>
</gene>
<organism evidence="1 2">
    <name type="scientific">Paeniglutamicibacter cryotolerans</name>
    <dbReference type="NCBI Taxonomy" id="670079"/>
    <lineage>
        <taxon>Bacteria</taxon>
        <taxon>Bacillati</taxon>
        <taxon>Actinomycetota</taxon>
        <taxon>Actinomycetes</taxon>
        <taxon>Micrococcales</taxon>
        <taxon>Micrococcaceae</taxon>
        <taxon>Paeniglutamicibacter</taxon>
    </lineage>
</organism>
<dbReference type="AlphaFoldDB" id="A0A839QR93"/>
<name>A0A839QR93_9MICC</name>
<dbReference type="Proteomes" id="UP000523000">
    <property type="component" value="Unassembled WGS sequence"/>
</dbReference>
<comment type="caution">
    <text evidence="1">The sequence shown here is derived from an EMBL/GenBank/DDBJ whole genome shotgun (WGS) entry which is preliminary data.</text>
</comment>
<dbReference type="InterPro" id="IPR003673">
    <property type="entry name" value="CoA-Trfase_fam_III"/>
</dbReference>
<dbReference type="EMBL" id="JACHVS010000002">
    <property type="protein sequence ID" value="MBB2997304.1"/>
    <property type="molecule type" value="Genomic_DNA"/>
</dbReference>
<evidence type="ECO:0000313" key="2">
    <source>
        <dbReference type="Proteomes" id="UP000523000"/>
    </source>
</evidence>
<dbReference type="InterPro" id="IPR023606">
    <property type="entry name" value="CoA-Trfase_III_dom_1_sf"/>
</dbReference>
<protein>
    <submittedName>
        <fullName evidence="1">Crotonobetainyl-CoA:carnitine CoA-transferase CaiB-like acyl-CoA transferase</fullName>
    </submittedName>
</protein>
<dbReference type="SUPFAM" id="SSF89796">
    <property type="entry name" value="CoA-transferase family III (CaiB/BaiF)"/>
    <property type="match status" value="1"/>
</dbReference>
<dbReference type="GO" id="GO:0016740">
    <property type="term" value="F:transferase activity"/>
    <property type="evidence" value="ECO:0007669"/>
    <property type="project" value="UniProtKB-KW"/>
</dbReference>
<sequence>MFRGLPDRADVLVAGYRPASLDRFGLSTPELATTQPGLVLGRIIAWGACGLTHDRPEWVHA</sequence>
<accession>A0A839QR93</accession>
<dbReference type="Gene3D" id="3.40.50.10540">
    <property type="entry name" value="Crotonobetainyl-coa:carnitine coa-transferase, domain 1"/>
    <property type="match status" value="1"/>
</dbReference>
<dbReference type="RefSeq" id="WP_425570089.1">
    <property type="nucleotide sequence ID" value="NZ_BAABGK010000018.1"/>
</dbReference>
<proteinExistence type="predicted"/>
<dbReference type="Pfam" id="PF02515">
    <property type="entry name" value="CoA_transf_3"/>
    <property type="match status" value="1"/>
</dbReference>